<dbReference type="AlphaFoldDB" id="A0AAV5RJ51"/>
<evidence type="ECO:0000259" key="1">
    <source>
        <dbReference type="Pfam" id="PF03476"/>
    </source>
</evidence>
<evidence type="ECO:0000313" key="3">
    <source>
        <dbReference type="Proteomes" id="UP001362899"/>
    </source>
</evidence>
<proteinExistence type="predicted"/>
<dbReference type="SUPFAM" id="SSF141673">
    <property type="entry name" value="MOSC N-terminal domain-like"/>
    <property type="match status" value="1"/>
</dbReference>
<name>A0AAV5RJ51_STABA</name>
<keyword evidence="3" id="KW-1185">Reference proteome</keyword>
<sequence>MSYADMEIKQIFIYPFKSLNGIEVREILITEHGFLHDRMYMLAHKNDQGEYIPVTRSAAPELNDIQVNLHERDFPEFQLSYTLDSELFQLELPFAISKLPSTMESIDIHPWSDTMTCYDLGAKVPQYTQFFQRLLKDKFTDLTVVVTAVKRKHPDTGFIPQKFSEKNCPERFANYQDLWPGTLLSTGTILSLEEPNHSTSLADLRANLVVESAESFSECRWRELMIANHLWKVDVAVSALAKTNSEVNFFVLHGRTRGNTKLPYYGSNIINHDYNYVVKLGDRVDVIKEV</sequence>
<protein>
    <recommendedName>
        <fullName evidence="1">Molybdenum cofactor sulfurase middle domain-containing protein</fullName>
    </recommendedName>
</protein>
<reference evidence="2 3" key="1">
    <citation type="journal article" date="2023" name="Elife">
        <title>Identification of key yeast species and microbe-microbe interactions impacting larval growth of Drosophila in the wild.</title>
        <authorList>
            <person name="Mure A."/>
            <person name="Sugiura Y."/>
            <person name="Maeda R."/>
            <person name="Honda K."/>
            <person name="Sakurai N."/>
            <person name="Takahashi Y."/>
            <person name="Watada M."/>
            <person name="Katoh T."/>
            <person name="Gotoh A."/>
            <person name="Gotoh Y."/>
            <person name="Taniguchi I."/>
            <person name="Nakamura K."/>
            <person name="Hayashi T."/>
            <person name="Katayama T."/>
            <person name="Uemura T."/>
            <person name="Hattori Y."/>
        </authorList>
    </citation>
    <scope>NUCLEOTIDE SEQUENCE [LARGE SCALE GENOMIC DNA]</scope>
    <source>
        <strain evidence="2 3">SB-73</strain>
    </source>
</reference>
<feature type="domain" description="Molybdenum cofactor sulfurase middle" evidence="1">
    <location>
        <begin position="7"/>
        <end position="122"/>
    </location>
</feature>
<evidence type="ECO:0000313" key="2">
    <source>
        <dbReference type="EMBL" id="GMM51586.1"/>
    </source>
</evidence>
<dbReference type="InterPro" id="IPR005303">
    <property type="entry name" value="MOCOS_middle"/>
</dbReference>
<dbReference type="EMBL" id="BTGC01000008">
    <property type="protein sequence ID" value="GMM51586.1"/>
    <property type="molecule type" value="Genomic_DNA"/>
</dbReference>
<organism evidence="2 3">
    <name type="scientific">Starmerella bacillaris</name>
    <name type="common">Yeast</name>
    <name type="synonym">Candida zemplinina</name>
    <dbReference type="NCBI Taxonomy" id="1247836"/>
    <lineage>
        <taxon>Eukaryota</taxon>
        <taxon>Fungi</taxon>
        <taxon>Dikarya</taxon>
        <taxon>Ascomycota</taxon>
        <taxon>Saccharomycotina</taxon>
        <taxon>Dipodascomycetes</taxon>
        <taxon>Dipodascales</taxon>
        <taxon>Trichomonascaceae</taxon>
        <taxon>Starmerella</taxon>
    </lineage>
</organism>
<gene>
    <name evidence="2" type="ORF">DASB73_025490</name>
</gene>
<comment type="caution">
    <text evidence="2">The sequence shown here is derived from an EMBL/GenBank/DDBJ whole genome shotgun (WGS) entry which is preliminary data.</text>
</comment>
<dbReference type="Proteomes" id="UP001362899">
    <property type="component" value="Unassembled WGS sequence"/>
</dbReference>
<dbReference type="Pfam" id="PF03476">
    <property type="entry name" value="MOSC_N"/>
    <property type="match status" value="1"/>
</dbReference>
<accession>A0AAV5RJ51</accession>